<sequence length="174" mass="19731">MGTGAALVEKPGRFHWGRMVRACRVPVSQLFRAGVNSAIKEHGIMCRLTAAIFAETASCARSPAPRWTEGAPTRLSKISQIQEEEDERLQKLLIMKMLAKIVGMVQKHWTQLRRLLKEREKKTINWDLDGKDWFLFGESGANYVSSFLTLNRCLRCGTILADVVGWVVPYGRRL</sequence>
<evidence type="ECO:0000313" key="2">
    <source>
        <dbReference type="Proteomes" id="UP000499080"/>
    </source>
</evidence>
<reference evidence="1 2" key="1">
    <citation type="journal article" date="2019" name="Sci. Rep.">
        <title>Orb-weaving spider Araneus ventricosus genome elucidates the spidroin gene catalogue.</title>
        <authorList>
            <person name="Kono N."/>
            <person name="Nakamura H."/>
            <person name="Ohtoshi R."/>
            <person name="Moran D.A.P."/>
            <person name="Shinohara A."/>
            <person name="Yoshida Y."/>
            <person name="Fujiwara M."/>
            <person name="Mori M."/>
            <person name="Tomita M."/>
            <person name="Arakawa K."/>
        </authorList>
    </citation>
    <scope>NUCLEOTIDE SEQUENCE [LARGE SCALE GENOMIC DNA]</scope>
</reference>
<gene>
    <name evidence="1" type="ORF">AVEN_42544_1</name>
</gene>
<evidence type="ECO:0000313" key="1">
    <source>
        <dbReference type="EMBL" id="GBN90951.1"/>
    </source>
</evidence>
<proteinExistence type="predicted"/>
<keyword evidence="2" id="KW-1185">Reference proteome</keyword>
<dbReference type="EMBL" id="BGPR01023631">
    <property type="protein sequence ID" value="GBN90951.1"/>
    <property type="molecule type" value="Genomic_DNA"/>
</dbReference>
<comment type="caution">
    <text evidence="1">The sequence shown here is derived from an EMBL/GenBank/DDBJ whole genome shotgun (WGS) entry which is preliminary data.</text>
</comment>
<dbReference type="OrthoDB" id="421226at2759"/>
<dbReference type="Proteomes" id="UP000499080">
    <property type="component" value="Unassembled WGS sequence"/>
</dbReference>
<name>A0A4Y2SSP7_ARAVE</name>
<protein>
    <submittedName>
        <fullName evidence="1">Uncharacterized protein</fullName>
    </submittedName>
</protein>
<dbReference type="AlphaFoldDB" id="A0A4Y2SSP7"/>
<accession>A0A4Y2SSP7</accession>
<organism evidence="1 2">
    <name type="scientific">Araneus ventricosus</name>
    <name type="common">Orbweaver spider</name>
    <name type="synonym">Epeira ventricosa</name>
    <dbReference type="NCBI Taxonomy" id="182803"/>
    <lineage>
        <taxon>Eukaryota</taxon>
        <taxon>Metazoa</taxon>
        <taxon>Ecdysozoa</taxon>
        <taxon>Arthropoda</taxon>
        <taxon>Chelicerata</taxon>
        <taxon>Arachnida</taxon>
        <taxon>Araneae</taxon>
        <taxon>Araneomorphae</taxon>
        <taxon>Entelegynae</taxon>
        <taxon>Araneoidea</taxon>
        <taxon>Araneidae</taxon>
        <taxon>Araneus</taxon>
    </lineage>
</organism>